<evidence type="ECO:0000313" key="2">
    <source>
        <dbReference type="EMBL" id="CAI3993892.1"/>
    </source>
</evidence>
<name>A0A9P1G1D7_9DINO</name>
<dbReference type="InterPro" id="IPR015897">
    <property type="entry name" value="CHK_kinase-like"/>
</dbReference>
<protein>
    <recommendedName>
        <fullName evidence="1">CHK kinase-like domain-containing protein</fullName>
    </recommendedName>
</protein>
<dbReference type="SMART" id="SM00587">
    <property type="entry name" value="CHK"/>
    <property type="match status" value="1"/>
</dbReference>
<keyword evidence="4" id="KW-1185">Reference proteome</keyword>
<reference evidence="2" key="1">
    <citation type="submission" date="2022-10" db="EMBL/GenBank/DDBJ databases">
        <authorList>
            <person name="Chen Y."/>
            <person name="Dougan E. K."/>
            <person name="Chan C."/>
            <person name="Rhodes N."/>
            <person name="Thang M."/>
        </authorList>
    </citation>
    <scope>NUCLEOTIDE SEQUENCE</scope>
</reference>
<dbReference type="InterPro" id="IPR011009">
    <property type="entry name" value="Kinase-like_dom_sf"/>
</dbReference>
<dbReference type="OrthoDB" id="411145at2759"/>
<dbReference type="EMBL" id="CAMXCT010001890">
    <property type="protein sequence ID" value="CAI3993892.1"/>
    <property type="molecule type" value="Genomic_DNA"/>
</dbReference>
<accession>A0A9P1G1D7</accession>
<feature type="domain" description="CHK kinase-like" evidence="1">
    <location>
        <begin position="120"/>
        <end position="311"/>
    </location>
</feature>
<dbReference type="SUPFAM" id="SSF56112">
    <property type="entry name" value="Protein kinase-like (PK-like)"/>
    <property type="match status" value="1"/>
</dbReference>
<reference evidence="3" key="2">
    <citation type="submission" date="2024-04" db="EMBL/GenBank/DDBJ databases">
        <authorList>
            <person name="Chen Y."/>
            <person name="Shah S."/>
            <person name="Dougan E. K."/>
            <person name="Thang M."/>
            <person name="Chan C."/>
        </authorList>
    </citation>
    <scope>NUCLEOTIDE SEQUENCE [LARGE SCALE GENOMIC DNA]</scope>
</reference>
<dbReference type="PANTHER" id="PTHR11012">
    <property type="entry name" value="PROTEIN KINASE-LIKE DOMAIN-CONTAINING"/>
    <property type="match status" value="1"/>
</dbReference>
<dbReference type="Pfam" id="PF02958">
    <property type="entry name" value="EcKL"/>
    <property type="match status" value="1"/>
</dbReference>
<dbReference type="EMBL" id="CAMXCT020001890">
    <property type="protein sequence ID" value="CAL1147267.1"/>
    <property type="molecule type" value="Genomic_DNA"/>
</dbReference>
<comment type="caution">
    <text evidence="2">The sequence shown here is derived from an EMBL/GenBank/DDBJ whole genome shotgun (WGS) entry which is preliminary data.</text>
</comment>
<dbReference type="EMBL" id="CAMXCT030001890">
    <property type="protein sequence ID" value="CAL4781204.1"/>
    <property type="molecule type" value="Genomic_DNA"/>
</dbReference>
<evidence type="ECO:0000313" key="3">
    <source>
        <dbReference type="EMBL" id="CAL1147267.1"/>
    </source>
</evidence>
<dbReference type="Proteomes" id="UP001152797">
    <property type="component" value="Unassembled WGS sequence"/>
</dbReference>
<proteinExistence type="predicted"/>
<gene>
    <name evidence="2" type="ORF">C1SCF055_LOCUS20594</name>
</gene>
<sequence length="386" mass="42164">MATSSLLAALQAKDGDKLRPALSKILKADVGPIHLEQSAGERFTGGTSTPVWKLRFVAKRGDKEKETHLVAKWVKPSTELRRGSYLNERQFYLSAGSVLRKVCRLPHLLMCDEGPAGIAFLFDDLTVDFPLHPDGLDRQQGHATLRWLARFHGSFWEADAAGSSFPAGMTTLADYWGLAKGDNEERLASVAGALNASSKVLKANGVWETAKTLGPRLAAAARPLDAVLRRTKGFVRHRTLLHGDFKTANLFLRDVEGVVEAAVVDFEFAGPGLVAVDLANFLFPDLKMNLLPMEGELLEFYHAELLKALDEFGTGSDFPLSTFLAQYTLARCDYMRYMLGRGWTACSAADAAIIHAVDKDLQHLDGGELLSSEGYAKAISDLLAKS</sequence>
<dbReference type="Gene3D" id="3.90.1200.10">
    <property type="match status" value="1"/>
</dbReference>
<evidence type="ECO:0000313" key="4">
    <source>
        <dbReference type="Proteomes" id="UP001152797"/>
    </source>
</evidence>
<organism evidence="2">
    <name type="scientific">Cladocopium goreaui</name>
    <dbReference type="NCBI Taxonomy" id="2562237"/>
    <lineage>
        <taxon>Eukaryota</taxon>
        <taxon>Sar</taxon>
        <taxon>Alveolata</taxon>
        <taxon>Dinophyceae</taxon>
        <taxon>Suessiales</taxon>
        <taxon>Symbiodiniaceae</taxon>
        <taxon>Cladocopium</taxon>
    </lineage>
</organism>
<dbReference type="PANTHER" id="PTHR11012:SF30">
    <property type="entry name" value="PROTEIN KINASE-LIKE DOMAIN-CONTAINING"/>
    <property type="match status" value="1"/>
</dbReference>
<dbReference type="AlphaFoldDB" id="A0A9P1G1D7"/>
<evidence type="ECO:0000259" key="1">
    <source>
        <dbReference type="SMART" id="SM00587"/>
    </source>
</evidence>
<dbReference type="InterPro" id="IPR004119">
    <property type="entry name" value="EcKL"/>
</dbReference>